<dbReference type="AlphaFoldDB" id="R7USH9"/>
<feature type="domain" description="Fibrinogen C-terminal" evidence="8">
    <location>
        <begin position="10"/>
        <end position="231"/>
    </location>
</feature>
<evidence type="ECO:0000256" key="6">
    <source>
        <dbReference type="ARBA" id="ARBA00023180"/>
    </source>
</evidence>
<dbReference type="Proteomes" id="UP000014760">
    <property type="component" value="Unassembled WGS sequence"/>
</dbReference>
<dbReference type="Gene3D" id="3.90.215.10">
    <property type="entry name" value="Gamma Fibrinogen, chain A, domain 1"/>
    <property type="match status" value="1"/>
</dbReference>
<evidence type="ECO:0000259" key="8">
    <source>
        <dbReference type="PROSITE" id="PS51406"/>
    </source>
</evidence>
<dbReference type="HOGENOM" id="CLU_038628_6_0_1"/>
<accession>R7USH9</accession>
<keyword evidence="6" id="KW-0325">Glycoprotein</keyword>
<keyword evidence="2" id="KW-0964">Secreted</keyword>
<evidence type="ECO:0000313" key="11">
    <source>
        <dbReference type="Proteomes" id="UP000014760"/>
    </source>
</evidence>
<evidence type="ECO:0000313" key="10">
    <source>
        <dbReference type="EnsemblMetazoa" id="CapteP216140"/>
    </source>
</evidence>
<keyword evidence="3 7" id="KW-0732">Signal</keyword>
<evidence type="ECO:0000256" key="3">
    <source>
        <dbReference type="ARBA" id="ARBA00022729"/>
    </source>
</evidence>
<evidence type="ECO:0000256" key="5">
    <source>
        <dbReference type="ARBA" id="ARBA00023157"/>
    </source>
</evidence>
<dbReference type="CDD" id="cd00087">
    <property type="entry name" value="FReD"/>
    <property type="match status" value="1"/>
</dbReference>
<feature type="chain" id="PRO_5008788382" description="Fibrinogen C-terminal domain-containing protein" evidence="7">
    <location>
        <begin position="20"/>
        <end position="231"/>
    </location>
</feature>
<dbReference type="OMA" id="NCANIDH"/>
<dbReference type="InterPro" id="IPR037579">
    <property type="entry name" value="FIB_ANG-like"/>
</dbReference>
<dbReference type="InterPro" id="IPR002181">
    <property type="entry name" value="Fibrinogen_a/b/g_C_dom"/>
</dbReference>
<dbReference type="PROSITE" id="PS51406">
    <property type="entry name" value="FIBRINOGEN_C_2"/>
    <property type="match status" value="1"/>
</dbReference>
<name>R7USH9_CAPTE</name>
<reference evidence="9 11" key="2">
    <citation type="journal article" date="2013" name="Nature">
        <title>Insights into bilaterian evolution from three spiralian genomes.</title>
        <authorList>
            <person name="Simakov O."/>
            <person name="Marletaz F."/>
            <person name="Cho S.J."/>
            <person name="Edsinger-Gonzales E."/>
            <person name="Havlak P."/>
            <person name="Hellsten U."/>
            <person name="Kuo D.H."/>
            <person name="Larsson T."/>
            <person name="Lv J."/>
            <person name="Arendt D."/>
            <person name="Savage R."/>
            <person name="Osoegawa K."/>
            <person name="de Jong P."/>
            <person name="Grimwood J."/>
            <person name="Chapman J.A."/>
            <person name="Shapiro H."/>
            <person name="Aerts A."/>
            <person name="Otillar R.P."/>
            <person name="Terry A.Y."/>
            <person name="Boore J.L."/>
            <person name="Grigoriev I.V."/>
            <person name="Lindberg D.R."/>
            <person name="Seaver E.C."/>
            <person name="Weisblat D.A."/>
            <person name="Putnam N.H."/>
            <person name="Rokhsar D.S."/>
        </authorList>
    </citation>
    <scope>NUCLEOTIDE SEQUENCE</scope>
    <source>
        <strain evidence="9 11">I ESC-2004</strain>
    </source>
</reference>
<sequence>MLLPQPVVLNLLVLPLVHCRDAYRSGSTGSGLFILGLPSQDASLTLFTGFCEMDTADDQWLVFQRRMDGSVDFYRGWQSYAQGFGDLQAEFWLGNEMLHALTASGFTVLRVDMADFDDVTAYAEYQRFTVGDADDNYIMLCSDYSGTAGDSLAFSNGAQFTTFDADHDILYSANCAVRHHGAFWHVSCFQASPNGLYLGGEYSGDIRGVIWMGFKGSQYSLKSIQMKLRKN</sequence>
<dbReference type="InterPro" id="IPR036056">
    <property type="entry name" value="Fibrinogen-like_C"/>
</dbReference>
<reference evidence="10" key="3">
    <citation type="submission" date="2015-06" db="UniProtKB">
        <authorList>
            <consortium name="EnsemblMetazoa"/>
        </authorList>
    </citation>
    <scope>IDENTIFICATION</scope>
</reference>
<proteinExistence type="predicted"/>
<dbReference type="Pfam" id="PF00147">
    <property type="entry name" value="Fibrinogen_C"/>
    <property type="match status" value="1"/>
</dbReference>
<dbReference type="EMBL" id="AMQN01021423">
    <property type="status" value="NOT_ANNOTATED_CDS"/>
    <property type="molecule type" value="Genomic_DNA"/>
</dbReference>
<dbReference type="InterPro" id="IPR014716">
    <property type="entry name" value="Fibrinogen_a/b/g_C_1"/>
</dbReference>
<evidence type="ECO:0000313" key="9">
    <source>
        <dbReference type="EMBL" id="ELU09063.1"/>
    </source>
</evidence>
<dbReference type="STRING" id="283909.R7USH9"/>
<keyword evidence="11" id="KW-1185">Reference proteome</keyword>
<dbReference type="PANTHER" id="PTHR47221:SF6">
    <property type="entry name" value="FIBRINOGEN ALPHA CHAIN"/>
    <property type="match status" value="1"/>
</dbReference>
<protein>
    <recommendedName>
        <fullName evidence="8">Fibrinogen C-terminal domain-containing protein</fullName>
    </recommendedName>
</protein>
<evidence type="ECO:0000256" key="2">
    <source>
        <dbReference type="ARBA" id="ARBA00022525"/>
    </source>
</evidence>
<dbReference type="GO" id="GO:0005576">
    <property type="term" value="C:extracellular region"/>
    <property type="evidence" value="ECO:0007669"/>
    <property type="project" value="UniProtKB-SubCell"/>
</dbReference>
<dbReference type="SMART" id="SM00186">
    <property type="entry name" value="FBG"/>
    <property type="match status" value="1"/>
</dbReference>
<evidence type="ECO:0000256" key="1">
    <source>
        <dbReference type="ARBA" id="ARBA00004613"/>
    </source>
</evidence>
<feature type="signal peptide" evidence="7">
    <location>
        <begin position="1"/>
        <end position="19"/>
    </location>
</feature>
<evidence type="ECO:0000256" key="7">
    <source>
        <dbReference type="SAM" id="SignalP"/>
    </source>
</evidence>
<organism evidence="9">
    <name type="scientific">Capitella teleta</name>
    <name type="common">Polychaete worm</name>
    <dbReference type="NCBI Taxonomy" id="283909"/>
    <lineage>
        <taxon>Eukaryota</taxon>
        <taxon>Metazoa</taxon>
        <taxon>Spiralia</taxon>
        <taxon>Lophotrochozoa</taxon>
        <taxon>Annelida</taxon>
        <taxon>Polychaeta</taxon>
        <taxon>Sedentaria</taxon>
        <taxon>Scolecida</taxon>
        <taxon>Capitellidae</taxon>
        <taxon>Capitella</taxon>
    </lineage>
</organism>
<reference evidence="11" key="1">
    <citation type="submission" date="2012-12" db="EMBL/GenBank/DDBJ databases">
        <authorList>
            <person name="Hellsten U."/>
            <person name="Grimwood J."/>
            <person name="Chapman J.A."/>
            <person name="Shapiro H."/>
            <person name="Aerts A."/>
            <person name="Otillar R.P."/>
            <person name="Terry A.Y."/>
            <person name="Boore J.L."/>
            <person name="Simakov O."/>
            <person name="Marletaz F."/>
            <person name="Cho S.-J."/>
            <person name="Edsinger-Gonzales E."/>
            <person name="Havlak P."/>
            <person name="Kuo D.-H."/>
            <person name="Larsson T."/>
            <person name="Lv J."/>
            <person name="Arendt D."/>
            <person name="Savage R."/>
            <person name="Osoegawa K."/>
            <person name="de Jong P."/>
            <person name="Lindberg D.R."/>
            <person name="Seaver E.C."/>
            <person name="Weisblat D.A."/>
            <person name="Putnam N.H."/>
            <person name="Grigoriev I.V."/>
            <person name="Rokhsar D.S."/>
        </authorList>
    </citation>
    <scope>NUCLEOTIDE SEQUENCE</scope>
    <source>
        <strain evidence="11">I ESC-2004</strain>
    </source>
</reference>
<dbReference type="PANTHER" id="PTHR47221">
    <property type="entry name" value="FIBRINOGEN ALPHA CHAIN"/>
    <property type="match status" value="1"/>
</dbReference>
<keyword evidence="4" id="KW-0175">Coiled coil</keyword>
<comment type="subcellular location">
    <subcellularLocation>
        <location evidence="1">Secreted</location>
    </subcellularLocation>
</comment>
<evidence type="ECO:0000256" key="4">
    <source>
        <dbReference type="ARBA" id="ARBA00023054"/>
    </source>
</evidence>
<dbReference type="EnsemblMetazoa" id="CapteT216140">
    <property type="protein sequence ID" value="CapteP216140"/>
    <property type="gene ID" value="CapteG216140"/>
</dbReference>
<keyword evidence="5" id="KW-1015">Disulfide bond</keyword>
<dbReference type="EMBL" id="KB298591">
    <property type="protein sequence ID" value="ELU09063.1"/>
    <property type="molecule type" value="Genomic_DNA"/>
</dbReference>
<gene>
    <name evidence="9" type="ORF">CAPTEDRAFT_216140</name>
</gene>
<dbReference type="SUPFAM" id="SSF56496">
    <property type="entry name" value="Fibrinogen C-terminal domain-like"/>
    <property type="match status" value="1"/>
</dbReference>